<dbReference type="Proteomes" id="UP000492821">
    <property type="component" value="Unassembled WGS sequence"/>
</dbReference>
<dbReference type="WBParaSite" id="Pan_g15602.t1">
    <property type="protein sequence ID" value="Pan_g15602.t1"/>
    <property type="gene ID" value="Pan_g15602"/>
</dbReference>
<accession>A0A7E4ZSX9</accession>
<protein>
    <submittedName>
        <fullName evidence="3">Uncharacterized protein</fullName>
    </submittedName>
</protein>
<feature type="compositionally biased region" description="Basic residues" evidence="1">
    <location>
        <begin position="168"/>
        <end position="187"/>
    </location>
</feature>
<reference evidence="3" key="2">
    <citation type="submission" date="2020-10" db="UniProtKB">
        <authorList>
            <consortium name="WormBaseParasite"/>
        </authorList>
    </citation>
    <scope>IDENTIFICATION</scope>
</reference>
<evidence type="ECO:0000313" key="3">
    <source>
        <dbReference type="WBParaSite" id="Pan_g15602.t1"/>
    </source>
</evidence>
<feature type="region of interest" description="Disordered" evidence="1">
    <location>
        <begin position="140"/>
        <end position="187"/>
    </location>
</feature>
<evidence type="ECO:0000313" key="2">
    <source>
        <dbReference type="Proteomes" id="UP000492821"/>
    </source>
</evidence>
<dbReference type="AlphaFoldDB" id="A0A7E4ZSX9"/>
<evidence type="ECO:0000256" key="1">
    <source>
        <dbReference type="SAM" id="MobiDB-lite"/>
    </source>
</evidence>
<organism evidence="2 3">
    <name type="scientific">Panagrellus redivivus</name>
    <name type="common">Microworm</name>
    <dbReference type="NCBI Taxonomy" id="6233"/>
    <lineage>
        <taxon>Eukaryota</taxon>
        <taxon>Metazoa</taxon>
        <taxon>Ecdysozoa</taxon>
        <taxon>Nematoda</taxon>
        <taxon>Chromadorea</taxon>
        <taxon>Rhabditida</taxon>
        <taxon>Tylenchina</taxon>
        <taxon>Panagrolaimomorpha</taxon>
        <taxon>Panagrolaimoidea</taxon>
        <taxon>Panagrolaimidae</taxon>
        <taxon>Panagrellus</taxon>
    </lineage>
</organism>
<name>A0A7E4ZSX9_PANRE</name>
<keyword evidence="2" id="KW-1185">Reference proteome</keyword>
<proteinExistence type="predicted"/>
<reference evidence="2" key="1">
    <citation type="journal article" date="2013" name="Genetics">
        <title>The draft genome and transcriptome of Panagrellus redivivus are shaped by the harsh demands of a free-living lifestyle.</title>
        <authorList>
            <person name="Srinivasan J."/>
            <person name="Dillman A.R."/>
            <person name="Macchietto M.G."/>
            <person name="Heikkinen L."/>
            <person name="Lakso M."/>
            <person name="Fracchia K.M."/>
            <person name="Antoshechkin I."/>
            <person name="Mortazavi A."/>
            <person name="Wong G."/>
            <person name="Sternberg P.W."/>
        </authorList>
    </citation>
    <scope>NUCLEOTIDE SEQUENCE [LARGE SCALE GENOMIC DNA]</scope>
    <source>
        <strain evidence="2">MT8872</strain>
    </source>
</reference>
<sequence length="187" mass="21056">MSHQAIRTSSFLASSVYKTCCECHAAVKRSQNRTLKPASIGLADFKDHRRKSQLDQGINQVVFHCCYGILQSNGPFGGRATRIVRTAPESYRKERQDVPTTITHENVSYQERDKVEGTLRTFNGVESSRLKVGRARIQVAAQRIPPPTAAPANPDDKEENPAKEGYRRHPVLSRSHSSKSRSRREVR</sequence>